<dbReference type="PANTHER" id="PTHR42901">
    <property type="entry name" value="ALCOHOL DEHYDROGENASE"/>
    <property type="match status" value="1"/>
</dbReference>
<gene>
    <name evidence="4" type="ORF">PT974_10499</name>
</gene>
<comment type="caution">
    <text evidence="4">The sequence shown here is derived from an EMBL/GenBank/DDBJ whole genome shotgun (WGS) entry which is preliminary data.</text>
</comment>
<protein>
    <recommendedName>
        <fullName evidence="6">Short chain dehydrogenase</fullName>
    </recommendedName>
</protein>
<sequence length="299" mass="33320">MTADKGATFTKTLHRTPYPAISPSRPELSQHGRVVLVTGSSEGIGYAIAKGFAKASAATVIMTGRRESALTEAVNSLKRQFPETDFVGCVTDASDENEVERFWKKLDEDGLLVDVLVLNVSRVQTRTGSLLEFGYKEVWSDFVTNVGSKMQFADYFYHQKRRDEKRKLVMLDVSTMAIHDFDFPPRFPKYATSKNAGTLLIQQISKDVTPDDMQVISFHPGIVFTSAAKTAGITIDDLTFDDEDLSGHFAVWAASEEARFLHGRFVWAAWDVDELSTGEIRERIENETNYLTVGVVGLS</sequence>
<proteinExistence type="inferred from homology"/>
<reference evidence="4 5" key="1">
    <citation type="submission" date="2024-01" db="EMBL/GenBank/DDBJ databases">
        <title>Complete genome of Cladobotryum mycophilum ATHUM6906.</title>
        <authorList>
            <person name="Christinaki A.C."/>
            <person name="Myridakis A.I."/>
            <person name="Kouvelis V.N."/>
        </authorList>
    </citation>
    <scope>NUCLEOTIDE SEQUENCE [LARGE SCALE GENOMIC DNA]</scope>
    <source>
        <strain evidence="4 5">ATHUM6906</strain>
    </source>
</reference>
<evidence type="ECO:0000256" key="2">
    <source>
        <dbReference type="ARBA" id="ARBA00023002"/>
    </source>
</evidence>
<dbReference type="InterPro" id="IPR036291">
    <property type="entry name" value="NAD(P)-bd_dom_sf"/>
</dbReference>
<dbReference type="InterPro" id="IPR002347">
    <property type="entry name" value="SDR_fam"/>
</dbReference>
<evidence type="ECO:0000313" key="4">
    <source>
        <dbReference type="EMBL" id="KAK5989001.1"/>
    </source>
</evidence>
<keyword evidence="5" id="KW-1185">Reference proteome</keyword>
<comment type="similarity">
    <text evidence="1">Belongs to the short-chain dehydrogenases/reductases (SDR) family.</text>
</comment>
<evidence type="ECO:0000256" key="3">
    <source>
        <dbReference type="SAM" id="MobiDB-lite"/>
    </source>
</evidence>
<accession>A0ABR0SBH4</accession>
<evidence type="ECO:0008006" key="6">
    <source>
        <dbReference type="Google" id="ProtNLM"/>
    </source>
</evidence>
<dbReference type="Proteomes" id="UP001338125">
    <property type="component" value="Unassembled WGS sequence"/>
</dbReference>
<dbReference type="PRINTS" id="PR00081">
    <property type="entry name" value="GDHRDH"/>
</dbReference>
<evidence type="ECO:0000256" key="1">
    <source>
        <dbReference type="ARBA" id="ARBA00006484"/>
    </source>
</evidence>
<dbReference type="PANTHER" id="PTHR42901:SF1">
    <property type="entry name" value="ALCOHOL DEHYDROGENASE"/>
    <property type="match status" value="1"/>
</dbReference>
<dbReference type="CDD" id="cd05233">
    <property type="entry name" value="SDR_c"/>
    <property type="match status" value="1"/>
</dbReference>
<feature type="region of interest" description="Disordered" evidence="3">
    <location>
        <begin position="1"/>
        <end position="26"/>
    </location>
</feature>
<evidence type="ECO:0000313" key="5">
    <source>
        <dbReference type="Proteomes" id="UP001338125"/>
    </source>
</evidence>
<organism evidence="4 5">
    <name type="scientific">Cladobotryum mycophilum</name>
    <dbReference type="NCBI Taxonomy" id="491253"/>
    <lineage>
        <taxon>Eukaryota</taxon>
        <taxon>Fungi</taxon>
        <taxon>Dikarya</taxon>
        <taxon>Ascomycota</taxon>
        <taxon>Pezizomycotina</taxon>
        <taxon>Sordariomycetes</taxon>
        <taxon>Hypocreomycetidae</taxon>
        <taxon>Hypocreales</taxon>
        <taxon>Hypocreaceae</taxon>
        <taxon>Cladobotryum</taxon>
    </lineage>
</organism>
<keyword evidence="2" id="KW-0560">Oxidoreductase</keyword>
<dbReference type="SUPFAM" id="SSF51735">
    <property type="entry name" value="NAD(P)-binding Rossmann-fold domains"/>
    <property type="match status" value="1"/>
</dbReference>
<dbReference type="Gene3D" id="3.40.50.720">
    <property type="entry name" value="NAD(P)-binding Rossmann-like Domain"/>
    <property type="match status" value="1"/>
</dbReference>
<dbReference type="Pfam" id="PF00106">
    <property type="entry name" value="adh_short"/>
    <property type="match status" value="1"/>
</dbReference>
<dbReference type="EMBL" id="JAVFKD010000015">
    <property type="protein sequence ID" value="KAK5989001.1"/>
    <property type="molecule type" value="Genomic_DNA"/>
</dbReference>
<name>A0ABR0SBH4_9HYPO</name>